<protein>
    <submittedName>
        <fullName evidence="1">Sulfur carrier protein ThiS</fullName>
    </submittedName>
</protein>
<dbReference type="InterPro" id="IPR010035">
    <property type="entry name" value="Thi_S"/>
</dbReference>
<dbReference type="Proteomes" id="UP000634667">
    <property type="component" value="Unassembled WGS sequence"/>
</dbReference>
<sequence length="66" mass="7231">MQIQFNQQPYTLSSPTTLAVFLASQQQLRAGIAVAINQQVIPRSHWDSQSLQEGDNIMLFTAIAGG</sequence>
<dbReference type="Gene3D" id="3.10.20.30">
    <property type="match status" value="1"/>
</dbReference>
<dbReference type="EMBL" id="BMYR01000010">
    <property type="protein sequence ID" value="GGW67377.1"/>
    <property type="molecule type" value="Genomic_DNA"/>
</dbReference>
<dbReference type="Pfam" id="PF02597">
    <property type="entry name" value="ThiS"/>
    <property type="match status" value="1"/>
</dbReference>
<dbReference type="PANTHER" id="PTHR34472:SF1">
    <property type="entry name" value="SULFUR CARRIER PROTEIN THIS"/>
    <property type="match status" value="1"/>
</dbReference>
<dbReference type="InterPro" id="IPR012675">
    <property type="entry name" value="Beta-grasp_dom_sf"/>
</dbReference>
<comment type="caution">
    <text evidence="1">The sequence shown here is derived from an EMBL/GenBank/DDBJ whole genome shotgun (WGS) entry which is preliminary data.</text>
</comment>
<name>A0ABQ2WRR7_9ALTE</name>
<gene>
    <name evidence="1" type="primary">thiS</name>
    <name evidence="1" type="ORF">GCM10008111_24270</name>
</gene>
<dbReference type="CDD" id="cd00565">
    <property type="entry name" value="Ubl_ThiS"/>
    <property type="match status" value="1"/>
</dbReference>
<dbReference type="PANTHER" id="PTHR34472">
    <property type="entry name" value="SULFUR CARRIER PROTEIN THIS"/>
    <property type="match status" value="1"/>
</dbReference>
<reference evidence="2" key="1">
    <citation type="journal article" date="2019" name="Int. J. Syst. Evol. Microbiol.">
        <title>The Global Catalogue of Microorganisms (GCM) 10K type strain sequencing project: providing services to taxonomists for standard genome sequencing and annotation.</title>
        <authorList>
            <consortium name="The Broad Institute Genomics Platform"/>
            <consortium name="The Broad Institute Genome Sequencing Center for Infectious Disease"/>
            <person name="Wu L."/>
            <person name="Ma J."/>
        </authorList>
    </citation>
    <scope>NUCLEOTIDE SEQUENCE [LARGE SCALE GENOMIC DNA]</scope>
    <source>
        <strain evidence="2">KCTC 23723</strain>
    </source>
</reference>
<accession>A0ABQ2WRR7</accession>
<dbReference type="SUPFAM" id="SSF54285">
    <property type="entry name" value="MoaD/ThiS"/>
    <property type="match status" value="1"/>
</dbReference>
<dbReference type="InterPro" id="IPR003749">
    <property type="entry name" value="ThiS/MoaD-like"/>
</dbReference>
<dbReference type="InterPro" id="IPR016155">
    <property type="entry name" value="Mopterin_synth/thiamin_S_b"/>
</dbReference>
<dbReference type="NCBIfam" id="TIGR01683">
    <property type="entry name" value="thiS"/>
    <property type="match status" value="1"/>
</dbReference>
<dbReference type="RefSeq" id="WP_189483496.1">
    <property type="nucleotide sequence ID" value="NZ_BMYR01000010.1"/>
</dbReference>
<keyword evidence="2" id="KW-1185">Reference proteome</keyword>
<evidence type="ECO:0000313" key="2">
    <source>
        <dbReference type="Proteomes" id="UP000634667"/>
    </source>
</evidence>
<organism evidence="1 2">
    <name type="scientific">Alishewanella tabrizica</name>
    <dbReference type="NCBI Taxonomy" id="671278"/>
    <lineage>
        <taxon>Bacteria</taxon>
        <taxon>Pseudomonadati</taxon>
        <taxon>Pseudomonadota</taxon>
        <taxon>Gammaproteobacteria</taxon>
        <taxon>Alteromonadales</taxon>
        <taxon>Alteromonadaceae</taxon>
        <taxon>Alishewanella</taxon>
    </lineage>
</organism>
<proteinExistence type="predicted"/>
<evidence type="ECO:0000313" key="1">
    <source>
        <dbReference type="EMBL" id="GGW67377.1"/>
    </source>
</evidence>